<accession>A0ACB5TXY0</accession>
<protein>
    <submittedName>
        <fullName evidence="1">Unnamed protein product</fullName>
    </submittedName>
</protein>
<evidence type="ECO:0000313" key="1">
    <source>
        <dbReference type="EMBL" id="GME96940.1"/>
    </source>
</evidence>
<evidence type="ECO:0000313" key="2">
    <source>
        <dbReference type="Proteomes" id="UP001165101"/>
    </source>
</evidence>
<reference evidence="1" key="1">
    <citation type="submission" date="2023-04" db="EMBL/GenBank/DDBJ databases">
        <title>Candida boidinii NBRC 1967.</title>
        <authorList>
            <person name="Ichikawa N."/>
            <person name="Sato H."/>
            <person name="Tonouchi N."/>
        </authorList>
    </citation>
    <scope>NUCLEOTIDE SEQUENCE</scope>
    <source>
        <strain evidence="1">NBRC 1967</strain>
    </source>
</reference>
<dbReference type="Proteomes" id="UP001165101">
    <property type="component" value="Unassembled WGS sequence"/>
</dbReference>
<gene>
    <name evidence="1" type="ORF">Cboi01_000444500</name>
</gene>
<name>A0ACB5TXY0_CANBO</name>
<organism evidence="1 2">
    <name type="scientific">Candida boidinii</name>
    <name type="common">Yeast</name>
    <dbReference type="NCBI Taxonomy" id="5477"/>
    <lineage>
        <taxon>Eukaryota</taxon>
        <taxon>Fungi</taxon>
        <taxon>Dikarya</taxon>
        <taxon>Ascomycota</taxon>
        <taxon>Saccharomycotina</taxon>
        <taxon>Pichiomycetes</taxon>
        <taxon>Pichiales</taxon>
        <taxon>Pichiaceae</taxon>
        <taxon>Ogataea</taxon>
        <taxon>Ogataea/Candida clade</taxon>
    </lineage>
</organism>
<proteinExistence type="predicted"/>
<sequence length="602" mass="68794">MYLNTFLPMAHTDPSVLYGILAWSAFHLGGSEMIKQGRFYIQKALKGVLRNPLIAETNDDGDYYKDIIDEIESNKDAIEDITDIDGESHNNNNSNNNNGKYFDRNNADELYSESVEDYSNNNRLLLLTENDKMNMRLASYLILCGVQICRGDVSRWSKYLKYGYHIIKNKGGLGKFNESKDEHFLITNYAYHDIQCSSINERGLHFSLNEYDEIWNVNHDFGIDPLHGICSPVFGLMAKINELAMKSRIILKTVSESLSDPFFKGYFNESNEETIDEESSYQSGASTGTTTTATNDTVTPMYKDSTSPYGTTVSETNTLNENSHGGNDNDEDDDNEEDDDDDEEEGLEESHGSHSYQKKNVNDINSIDSQLDMSDNEEDDSNNTKNNNIGLRNSKITNNDETSPLSSTGSSAHEWLLNQSTNKKYVERERRSKEYETRFEALDEIMKKSKELDLSIDNIKPKPEILSYLKPSEIELQLTLFECFQLTSKIHLRQSVMKINASSLDIQHLLSQLLKCLDVLLGTEVESCLSFPVFIAGMNCTTQKDRNAMKQRIREFIRRYKWKNIARIQLVLDQVWAIDPNGISCVDWYEIVRKLGWDLSFA</sequence>
<dbReference type="EMBL" id="BSXV01002870">
    <property type="protein sequence ID" value="GME96940.1"/>
    <property type="molecule type" value="Genomic_DNA"/>
</dbReference>
<keyword evidence="2" id="KW-1185">Reference proteome</keyword>
<comment type="caution">
    <text evidence="1">The sequence shown here is derived from an EMBL/GenBank/DDBJ whole genome shotgun (WGS) entry which is preliminary data.</text>
</comment>